<comment type="caution">
    <text evidence="4">The sequence shown here is derived from an EMBL/GenBank/DDBJ whole genome shotgun (WGS) entry which is preliminary data.</text>
</comment>
<name>A0A9D1NHR6_9FIRM</name>
<dbReference type="InterPro" id="IPR013830">
    <property type="entry name" value="SGNH_hydro"/>
</dbReference>
<dbReference type="AlphaFoldDB" id="A0A9D1NHR6"/>
<reference evidence="4" key="1">
    <citation type="submission" date="2020-10" db="EMBL/GenBank/DDBJ databases">
        <authorList>
            <person name="Gilroy R."/>
        </authorList>
    </citation>
    <scope>NUCLEOTIDE SEQUENCE</scope>
    <source>
        <strain evidence="4">4920</strain>
    </source>
</reference>
<sequence length="284" mass="31171">MNRRARRRKRRQQQRKRTYSIIALCCILVSVVVVLTVSNLIGTAVGGTKASEPTPAPDMATASPTPAAPSAPPAEEPIEAQSTPEPEPTPPATPALAEGDFSDTVFIGDSMAEGFYLYSGIQGATFYYERGLRIEDIATDAVANTPSGKTTILNALGQKQYGRIVLILGLNELGWDNADVFAQRYSRLIDTLREIQPNAEIYMQAILPVTEERSSTDRVFNNYDIQQYNGKIAQVAEEKGVHYLDVSSVMTDSTGALLADASVDGIHLKQKYCVEWYKYISENL</sequence>
<evidence type="ECO:0000313" key="5">
    <source>
        <dbReference type="Proteomes" id="UP000886743"/>
    </source>
</evidence>
<evidence type="ECO:0000259" key="3">
    <source>
        <dbReference type="Pfam" id="PF13472"/>
    </source>
</evidence>
<accession>A0A9D1NHR6</accession>
<dbReference type="EMBL" id="DVOF01000221">
    <property type="protein sequence ID" value="HIV03392.1"/>
    <property type="molecule type" value="Genomic_DNA"/>
</dbReference>
<dbReference type="Gene3D" id="3.40.50.1110">
    <property type="entry name" value="SGNH hydrolase"/>
    <property type="match status" value="1"/>
</dbReference>
<dbReference type="GO" id="GO:0004622">
    <property type="term" value="F:phosphatidylcholine lysophospholipase activity"/>
    <property type="evidence" value="ECO:0007669"/>
    <property type="project" value="TreeGrafter"/>
</dbReference>
<keyword evidence="2" id="KW-0472">Membrane</keyword>
<feature type="transmembrane region" description="Helical" evidence="2">
    <location>
        <begin position="21"/>
        <end position="41"/>
    </location>
</feature>
<feature type="domain" description="SGNH hydrolase-type esterase" evidence="3">
    <location>
        <begin position="106"/>
        <end position="269"/>
    </location>
</feature>
<dbReference type="Pfam" id="PF13472">
    <property type="entry name" value="Lipase_GDSL_2"/>
    <property type="match status" value="1"/>
</dbReference>
<evidence type="ECO:0000256" key="2">
    <source>
        <dbReference type="SAM" id="Phobius"/>
    </source>
</evidence>
<evidence type="ECO:0000313" key="4">
    <source>
        <dbReference type="EMBL" id="HIV03392.1"/>
    </source>
</evidence>
<dbReference type="SUPFAM" id="SSF52266">
    <property type="entry name" value="SGNH hydrolase"/>
    <property type="match status" value="1"/>
</dbReference>
<dbReference type="PANTHER" id="PTHR30383">
    <property type="entry name" value="THIOESTERASE 1/PROTEASE 1/LYSOPHOSPHOLIPASE L1"/>
    <property type="match status" value="1"/>
</dbReference>
<keyword evidence="2" id="KW-1133">Transmembrane helix</keyword>
<gene>
    <name evidence="4" type="ORF">IAC74_07435</name>
</gene>
<reference evidence="4" key="2">
    <citation type="journal article" date="2021" name="PeerJ">
        <title>Extensive microbial diversity within the chicken gut microbiome revealed by metagenomics and culture.</title>
        <authorList>
            <person name="Gilroy R."/>
            <person name="Ravi A."/>
            <person name="Getino M."/>
            <person name="Pursley I."/>
            <person name="Horton D.L."/>
            <person name="Alikhan N.F."/>
            <person name="Baker D."/>
            <person name="Gharbi K."/>
            <person name="Hall N."/>
            <person name="Watson M."/>
            <person name="Adriaenssens E.M."/>
            <person name="Foster-Nyarko E."/>
            <person name="Jarju S."/>
            <person name="Secka A."/>
            <person name="Antonio M."/>
            <person name="Oren A."/>
            <person name="Chaudhuri R.R."/>
            <person name="La Ragione R."/>
            <person name="Hildebrand F."/>
            <person name="Pallen M.J."/>
        </authorList>
    </citation>
    <scope>NUCLEOTIDE SEQUENCE</scope>
    <source>
        <strain evidence="4">4920</strain>
    </source>
</reference>
<dbReference type="InterPro" id="IPR051532">
    <property type="entry name" value="Ester_Hydrolysis_Enzymes"/>
</dbReference>
<evidence type="ECO:0000256" key="1">
    <source>
        <dbReference type="SAM" id="MobiDB-lite"/>
    </source>
</evidence>
<dbReference type="PANTHER" id="PTHR30383:SF5">
    <property type="entry name" value="SGNH HYDROLASE-TYPE ESTERASE DOMAIN-CONTAINING PROTEIN"/>
    <property type="match status" value="1"/>
</dbReference>
<feature type="compositionally biased region" description="Pro residues" evidence="1">
    <location>
        <begin position="66"/>
        <end position="75"/>
    </location>
</feature>
<proteinExistence type="predicted"/>
<feature type="region of interest" description="Disordered" evidence="1">
    <location>
        <begin position="45"/>
        <end position="98"/>
    </location>
</feature>
<dbReference type="InterPro" id="IPR036514">
    <property type="entry name" value="SGNH_hydro_sf"/>
</dbReference>
<dbReference type="Proteomes" id="UP000886743">
    <property type="component" value="Unassembled WGS sequence"/>
</dbReference>
<organism evidence="4 5">
    <name type="scientific">Candidatus Aphodoplasma excrementigallinarum</name>
    <dbReference type="NCBI Taxonomy" id="2840673"/>
    <lineage>
        <taxon>Bacteria</taxon>
        <taxon>Bacillati</taxon>
        <taxon>Bacillota</taxon>
        <taxon>Clostridia</taxon>
        <taxon>Eubacteriales</taxon>
        <taxon>Candidatus Aphodoplasma</taxon>
    </lineage>
</organism>
<keyword evidence="2" id="KW-0812">Transmembrane</keyword>
<protein>
    <recommendedName>
        <fullName evidence="3">SGNH hydrolase-type esterase domain-containing protein</fullName>
    </recommendedName>
</protein>